<keyword evidence="4" id="KW-1185">Reference proteome</keyword>
<dbReference type="InterPro" id="IPR011320">
    <property type="entry name" value="RNase_H1_N"/>
</dbReference>
<dbReference type="Pfam" id="PF01693">
    <property type="entry name" value="Cauli_VI"/>
    <property type="match status" value="1"/>
</dbReference>
<name>A0ABU6T6B8_9FABA</name>
<dbReference type="SUPFAM" id="SSF55658">
    <property type="entry name" value="L9 N-domain-like"/>
    <property type="match status" value="1"/>
</dbReference>
<proteinExistence type="predicted"/>
<feature type="region of interest" description="Disordered" evidence="1">
    <location>
        <begin position="100"/>
        <end position="167"/>
    </location>
</feature>
<evidence type="ECO:0000259" key="2">
    <source>
        <dbReference type="Pfam" id="PF01693"/>
    </source>
</evidence>
<reference evidence="3 4" key="1">
    <citation type="journal article" date="2023" name="Plants (Basel)">
        <title>Bridging the Gap: Combining Genomics and Transcriptomics Approaches to Understand Stylosanthes scabra, an Orphan Legume from the Brazilian Caatinga.</title>
        <authorList>
            <person name="Ferreira-Neto J.R.C."/>
            <person name="da Silva M.D."/>
            <person name="Binneck E."/>
            <person name="de Melo N.F."/>
            <person name="da Silva R.H."/>
            <person name="de Melo A.L.T.M."/>
            <person name="Pandolfi V."/>
            <person name="Bustamante F.O."/>
            <person name="Brasileiro-Vidal A.C."/>
            <person name="Benko-Iseppon A.M."/>
        </authorList>
    </citation>
    <scope>NUCLEOTIDE SEQUENCE [LARGE SCALE GENOMIC DNA]</scope>
    <source>
        <tissue evidence="3">Leaves</tissue>
    </source>
</reference>
<organism evidence="3 4">
    <name type="scientific">Stylosanthes scabra</name>
    <dbReference type="NCBI Taxonomy" id="79078"/>
    <lineage>
        <taxon>Eukaryota</taxon>
        <taxon>Viridiplantae</taxon>
        <taxon>Streptophyta</taxon>
        <taxon>Embryophyta</taxon>
        <taxon>Tracheophyta</taxon>
        <taxon>Spermatophyta</taxon>
        <taxon>Magnoliopsida</taxon>
        <taxon>eudicotyledons</taxon>
        <taxon>Gunneridae</taxon>
        <taxon>Pentapetalae</taxon>
        <taxon>rosids</taxon>
        <taxon>fabids</taxon>
        <taxon>Fabales</taxon>
        <taxon>Fabaceae</taxon>
        <taxon>Papilionoideae</taxon>
        <taxon>50 kb inversion clade</taxon>
        <taxon>dalbergioids sensu lato</taxon>
        <taxon>Dalbergieae</taxon>
        <taxon>Pterocarpus clade</taxon>
        <taxon>Stylosanthes</taxon>
    </lineage>
</organism>
<feature type="compositionally biased region" description="Low complexity" evidence="1">
    <location>
        <begin position="100"/>
        <end position="110"/>
    </location>
</feature>
<evidence type="ECO:0000313" key="4">
    <source>
        <dbReference type="Proteomes" id="UP001341840"/>
    </source>
</evidence>
<evidence type="ECO:0000256" key="1">
    <source>
        <dbReference type="SAM" id="MobiDB-lite"/>
    </source>
</evidence>
<evidence type="ECO:0000313" key="3">
    <source>
        <dbReference type="EMBL" id="MED6144276.1"/>
    </source>
</evidence>
<feature type="compositionally biased region" description="Basic and acidic residues" evidence="1">
    <location>
        <begin position="156"/>
        <end position="167"/>
    </location>
</feature>
<comment type="caution">
    <text evidence="3">The sequence shown here is derived from an EMBL/GenBank/DDBJ whole genome shotgun (WGS) entry which is preliminary data.</text>
</comment>
<dbReference type="InterPro" id="IPR009027">
    <property type="entry name" value="Ribosomal_bL9/RNase_H1_N"/>
</dbReference>
<dbReference type="InterPro" id="IPR037056">
    <property type="entry name" value="RNase_H1_N_sf"/>
</dbReference>
<protein>
    <recommendedName>
        <fullName evidence="2">Ribonuclease H1 N-terminal domain-containing protein</fullName>
    </recommendedName>
</protein>
<dbReference type="EMBL" id="JASCZI010090658">
    <property type="protein sequence ID" value="MED6144276.1"/>
    <property type="molecule type" value="Genomic_DNA"/>
</dbReference>
<gene>
    <name evidence="3" type="ORF">PIB30_014136</name>
</gene>
<accession>A0ABU6T6B8</accession>
<dbReference type="Gene3D" id="3.40.970.10">
    <property type="entry name" value="Ribonuclease H1, N-terminal domain"/>
    <property type="match status" value="1"/>
</dbReference>
<feature type="domain" description="Ribonuclease H1 N-terminal" evidence="2">
    <location>
        <begin position="5"/>
        <end position="41"/>
    </location>
</feature>
<dbReference type="Proteomes" id="UP001341840">
    <property type="component" value="Unassembled WGS sequence"/>
</dbReference>
<sequence>MVECYVVFAGRNPGSYASWPAAAREVVGFNGSIYQRYPTWKAGLEAWNSYHGVPTADADHDGSNAGVAEDEGVALGGNDVGLGVEEPGVEAVNVEADVARASSSAHSRVSTETEVDGPAGDGGAASRHGGHRGARGARIPARGRQVGTPALVGRDGPADGKVDDSQGTHEMMLEVMLLIRCKRRGKTLVRI</sequence>